<dbReference type="InterPro" id="IPR006283">
    <property type="entry name" value="ThiL-like"/>
</dbReference>
<dbReference type="SUPFAM" id="SSF56042">
    <property type="entry name" value="PurM C-terminal domain-like"/>
    <property type="match status" value="1"/>
</dbReference>
<feature type="binding site" evidence="1">
    <location>
        <position position="242"/>
    </location>
    <ligand>
        <name>Mg(2+)</name>
        <dbReference type="ChEBI" id="CHEBI:18420"/>
        <label>5</label>
    </ligand>
</feature>
<feature type="binding site" evidence="1">
    <location>
        <position position="61"/>
    </location>
    <ligand>
        <name>Mg(2+)</name>
        <dbReference type="ChEBI" id="CHEBI:18420"/>
        <label>1</label>
    </ligand>
</feature>
<protein>
    <recommendedName>
        <fullName evidence="1">Thiamine-monophosphate kinase</fullName>
        <shortName evidence="1">TMP kinase</shortName>
        <shortName evidence="1">Thiamine-phosphate kinase</shortName>
        <ecNumber evidence="1">2.7.4.16</ecNumber>
    </recommendedName>
</protein>
<dbReference type="Gene3D" id="3.90.650.10">
    <property type="entry name" value="PurM-like C-terminal domain"/>
    <property type="match status" value="1"/>
</dbReference>
<feature type="binding site" evidence="1">
    <location>
        <position position="241"/>
    </location>
    <ligand>
        <name>ATP</name>
        <dbReference type="ChEBI" id="CHEBI:30616"/>
    </ligand>
</feature>
<feature type="binding site" evidence="1">
    <location>
        <position position="239"/>
    </location>
    <ligand>
        <name>Mg(2+)</name>
        <dbReference type="ChEBI" id="CHEBI:18420"/>
        <label>3</label>
    </ligand>
</feature>
<dbReference type="CDD" id="cd02194">
    <property type="entry name" value="ThiL"/>
    <property type="match status" value="1"/>
</dbReference>
<accession>A0A846TQR2</accession>
<dbReference type="Pfam" id="PF00586">
    <property type="entry name" value="AIRS"/>
    <property type="match status" value="1"/>
</dbReference>
<feature type="binding site" evidence="1">
    <location>
        <position position="293"/>
    </location>
    <ligand>
        <name>substrate</name>
    </ligand>
</feature>
<dbReference type="PANTHER" id="PTHR30270:SF0">
    <property type="entry name" value="THIAMINE-MONOPHOSPHATE KINASE"/>
    <property type="match status" value="1"/>
</dbReference>
<feature type="binding site" evidence="1">
    <location>
        <begin position="145"/>
        <end position="146"/>
    </location>
    <ligand>
        <name>ATP</name>
        <dbReference type="ChEBI" id="CHEBI:30616"/>
    </ligand>
</feature>
<keyword evidence="1" id="KW-0067">ATP-binding</keyword>
<evidence type="ECO:0000313" key="3">
    <source>
        <dbReference type="EMBL" id="NKE09149.1"/>
    </source>
</evidence>
<dbReference type="HAMAP" id="MF_02128">
    <property type="entry name" value="TMP_kinase"/>
    <property type="match status" value="1"/>
</dbReference>
<comment type="caution">
    <text evidence="3">The sequence shown here is derived from an EMBL/GenBank/DDBJ whole genome shotgun (WGS) entry which is preliminary data.</text>
</comment>
<comment type="pathway">
    <text evidence="1">Cofactor biosynthesis; thiamine diphosphate biosynthesis; thiamine diphosphate from thiamine phosphate: step 1/1.</text>
</comment>
<dbReference type="PANTHER" id="PTHR30270">
    <property type="entry name" value="THIAMINE-MONOPHOSPHATE KINASE"/>
    <property type="match status" value="1"/>
</dbReference>
<dbReference type="AlphaFoldDB" id="A0A846TQR2"/>
<dbReference type="InterPro" id="IPR036921">
    <property type="entry name" value="PurM-like_N_sf"/>
</dbReference>
<comment type="miscellaneous">
    <text evidence="1">Reaction mechanism of ThiL seems to utilize a direct, inline transfer of the gamma-phosphate of ATP to TMP rather than a phosphorylated enzyme intermediate.</text>
</comment>
<dbReference type="InterPro" id="IPR016188">
    <property type="entry name" value="PurM-like_N"/>
</dbReference>
<dbReference type="Gene3D" id="3.30.1330.10">
    <property type="entry name" value="PurM-like, N-terminal domain"/>
    <property type="match status" value="1"/>
</dbReference>
<evidence type="ECO:0000313" key="4">
    <source>
        <dbReference type="Proteomes" id="UP000521379"/>
    </source>
</evidence>
<dbReference type="GO" id="GO:0005524">
    <property type="term" value="F:ATP binding"/>
    <property type="evidence" value="ECO:0007669"/>
    <property type="project" value="UniProtKB-UniRule"/>
</dbReference>
<evidence type="ECO:0000256" key="1">
    <source>
        <dbReference type="HAMAP-Rule" id="MF_02128"/>
    </source>
</evidence>
<dbReference type="EMBL" id="JAAVUN010000005">
    <property type="protein sequence ID" value="NKE09149.1"/>
    <property type="molecule type" value="Genomic_DNA"/>
</dbReference>
<comment type="caution">
    <text evidence="1">Lacks conserved residue(s) required for the propagation of feature annotation.</text>
</comment>
<feature type="binding site" evidence="1">
    <location>
        <position position="95"/>
    </location>
    <ligand>
        <name>Mg(2+)</name>
        <dbReference type="ChEBI" id="CHEBI:18420"/>
        <label>4</label>
    </ligand>
</feature>
<feature type="domain" description="PurM-like N-terminal" evidence="2">
    <location>
        <begin position="43"/>
        <end position="161"/>
    </location>
</feature>
<dbReference type="Proteomes" id="UP000521379">
    <property type="component" value="Unassembled WGS sequence"/>
</dbReference>
<feature type="binding site" evidence="1">
    <location>
        <position position="61"/>
    </location>
    <ligand>
        <name>Mg(2+)</name>
        <dbReference type="ChEBI" id="CHEBI:18420"/>
        <label>2</label>
    </ligand>
</feature>
<keyword evidence="1" id="KW-0460">Magnesium</keyword>
<feature type="binding site" evidence="1">
    <location>
        <position position="59"/>
    </location>
    <ligand>
        <name>Mg(2+)</name>
        <dbReference type="ChEBI" id="CHEBI:18420"/>
        <label>4</label>
    </ligand>
</feature>
<feature type="binding site" evidence="1">
    <location>
        <position position="60"/>
    </location>
    <ligand>
        <name>Mg(2+)</name>
        <dbReference type="ChEBI" id="CHEBI:18420"/>
        <label>1</label>
    </ligand>
</feature>
<comment type="function">
    <text evidence="1">Catalyzes the ATP-dependent phosphorylation of thiamine-monophosphate (TMP) to form thiamine-pyrophosphate (TPP), the active form of vitamin B1.</text>
</comment>
<keyword evidence="4" id="KW-1185">Reference proteome</keyword>
<dbReference type="UniPathway" id="UPA00060">
    <property type="reaction ID" value="UER00142"/>
</dbReference>
<feature type="binding site" evidence="1">
    <location>
        <position position="95"/>
    </location>
    <ligand>
        <name>Mg(2+)</name>
        <dbReference type="ChEBI" id="CHEBI:18420"/>
        <label>2</label>
    </ligand>
</feature>
<keyword evidence="1" id="KW-0479">Metal-binding</keyword>
<dbReference type="PIRSF" id="PIRSF005303">
    <property type="entry name" value="Thiam_monoph_kin"/>
    <property type="match status" value="1"/>
</dbReference>
<dbReference type="GO" id="GO:0009030">
    <property type="term" value="F:thiamine-phosphate kinase activity"/>
    <property type="evidence" value="ECO:0007669"/>
    <property type="project" value="UniProtKB-UniRule"/>
</dbReference>
<keyword evidence="1 3" id="KW-0418">Kinase</keyword>
<organism evidence="3 4">
    <name type="scientific">Kocuria subflava</name>
    <dbReference type="NCBI Taxonomy" id="1736139"/>
    <lineage>
        <taxon>Bacteria</taxon>
        <taxon>Bacillati</taxon>
        <taxon>Actinomycetota</taxon>
        <taxon>Actinomycetes</taxon>
        <taxon>Micrococcales</taxon>
        <taxon>Micrococcaceae</taxon>
        <taxon>Kocuria</taxon>
    </lineage>
</organism>
<feature type="binding site" evidence="1">
    <location>
        <position position="68"/>
    </location>
    <ligand>
        <name>substrate</name>
    </ligand>
</feature>
<keyword evidence="1 3" id="KW-0808">Transferase</keyword>
<proteinExistence type="inferred from homology"/>
<dbReference type="GO" id="GO:0009228">
    <property type="term" value="P:thiamine biosynthetic process"/>
    <property type="evidence" value="ECO:0007669"/>
    <property type="project" value="UniProtKB-KW"/>
</dbReference>
<feature type="binding site" evidence="1">
    <location>
        <position position="95"/>
    </location>
    <ligand>
        <name>Mg(2+)</name>
        <dbReference type="ChEBI" id="CHEBI:18420"/>
        <label>3</label>
    </ligand>
</feature>
<feature type="binding site" evidence="1">
    <location>
        <position position="45"/>
    </location>
    <ligand>
        <name>Mg(2+)</name>
        <dbReference type="ChEBI" id="CHEBI:18420"/>
        <label>3</label>
    </ligand>
</feature>
<feature type="binding site" evidence="1">
    <location>
        <position position="171"/>
    </location>
    <ligand>
        <name>ATP</name>
        <dbReference type="ChEBI" id="CHEBI:30616"/>
    </ligand>
</feature>
<evidence type="ECO:0000259" key="2">
    <source>
        <dbReference type="Pfam" id="PF00586"/>
    </source>
</evidence>
<dbReference type="InterPro" id="IPR036676">
    <property type="entry name" value="PurM-like_C_sf"/>
</dbReference>
<gene>
    <name evidence="1 3" type="primary">thiL</name>
    <name evidence="3" type="ORF">GTW58_04155</name>
</gene>
<name>A0A846TQR2_9MICC</name>
<dbReference type="SUPFAM" id="SSF55326">
    <property type="entry name" value="PurM N-terminal domain-like"/>
    <property type="match status" value="1"/>
</dbReference>
<dbReference type="EC" id="2.7.4.16" evidence="1"/>
<dbReference type="RefSeq" id="WP_081993911.1">
    <property type="nucleotide sequence ID" value="NZ_JAAVUN010000005.1"/>
</dbReference>
<dbReference type="GO" id="GO:0009229">
    <property type="term" value="P:thiamine diphosphate biosynthetic process"/>
    <property type="evidence" value="ECO:0007669"/>
    <property type="project" value="UniProtKB-UniRule"/>
</dbReference>
<keyword evidence="1" id="KW-0784">Thiamine biosynthesis</keyword>
<feature type="binding site" evidence="1">
    <location>
        <position position="45"/>
    </location>
    <ligand>
        <name>Mg(2+)</name>
        <dbReference type="ChEBI" id="CHEBI:18420"/>
        <label>4</label>
    </ligand>
</feature>
<comment type="similarity">
    <text evidence="1">Belongs to the thiamine-monophosphate kinase family.</text>
</comment>
<feature type="binding site" evidence="1">
    <location>
        <position position="352"/>
    </location>
    <ligand>
        <name>substrate</name>
    </ligand>
</feature>
<dbReference type="GO" id="GO:0000287">
    <property type="term" value="F:magnesium ion binding"/>
    <property type="evidence" value="ECO:0007669"/>
    <property type="project" value="UniProtKB-UniRule"/>
</dbReference>
<feature type="binding site" evidence="1">
    <location>
        <position position="146"/>
    </location>
    <ligand>
        <name>Mg(2+)</name>
        <dbReference type="ChEBI" id="CHEBI:18420"/>
        <label>1</label>
    </ligand>
</feature>
<reference evidence="3 4" key="1">
    <citation type="submission" date="2020-02" db="EMBL/GenBank/DDBJ databases">
        <authorList>
            <person name="Sun Q."/>
        </authorList>
    </citation>
    <scope>NUCLEOTIDE SEQUENCE [LARGE SCALE GENOMIC DNA]</scope>
    <source>
        <strain evidence="3 4">YIM 13062</strain>
    </source>
</reference>
<sequence>MNQELTVGQLSEGQLIARFAPLLAEQSAASGESAESYQILGPGDDCAVVAAPDGRFVISTDTQVQGQDFALVWPSGVRSSGFDTGHKCATQNVADAAAMGAVPSSLVVSLTLPKNTPVRWVEDLARGLRAGTLACQAPQCHVVGGDLGAGGEISVTATVTGDLQGRDPVRRNGARPGDQVVLAGTVGRAAAGLDLLLDPALELGRDPQLDALVNSQLRPVSPTPWGARLAQSGATSMIDASDGLVRDLTRVATASGVEIVLNREALEELAQPLRPAGEILGQDPLHWVLNGGEDHGLLSTVPADRQLPAGVLRLGSVRAECTAATGVTHTERIWLEQTPVSQLPLGLRGRGWDHFESEDGF</sequence>
<keyword evidence="1" id="KW-0547">Nucleotide-binding</keyword>
<dbReference type="NCBIfam" id="TIGR01379">
    <property type="entry name" value="thiL"/>
    <property type="match status" value="1"/>
</dbReference>
<comment type="catalytic activity">
    <reaction evidence="1">
        <text>thiamine phosphate + ATP = thiamine diphosphate + ADP</text>
        <dbReference type="Rhea" id="RHEA:15913"/>
        <dbReference type="ChEBI" id="CHEBI:30616"/>
        <dbReference type="ChEBI" id="CHEBI:37575"/>
        <dbReference type="ChEBI" id="CHEBI:58937"/>
        <dbReference type="ChEBI" id="CHEBI:456216"/>
        <dbReference type="EC" id="2.7.4.16"/>
    </reaction>
</comment>